<dbReference type="SMART" id="SM00382">
    <property type="entry name" value="AAA"/>
    <property type="match status" value="1"/>
</dbReference>
<keyword evidence="4" id="KW-1185">Reference proteome</keyword>
<accession>A0ABQ3NRE6</accession>
<feature type="domain" description="AAA+ ATPase" evidence="2">
    <location>
        <begin position="52"/>
        <end position="249"/>
    </location>
</feature>
<evidence type="ECO:0000313" key="4">
    <source>
        <dbReference type="Proteomes" id="UP000660554"/>
    </source>
</evidence>
<dbReference type="Proteomes" id="UP000660554">
    <property type="component" value="Unassembled WGS sequence"/>
</dbReference>
<feature type="region of interest" description="Disordered" evidence="1">
    <location>
        <begin position="1"/>
        <end position="40"/>
    </location>
</feature>
<dbReference type="Gene3D" id="3.40.50.300">
    <property type="entry name" value="P-loop containing nucleotide triphosphate hydrolases"/>
    <property type="match status" value="1"/>
</dbReference>
<name>A0ABQ3NRE6_STRVG</name>
<dbReference type="SUPFAM" id="SSF52540">
    <property type="entry name" value="P-loop containing nucleoside triphosphate hydrolases"/>
    <property type="match status" value="1"/>
</dbReference>
<evidence type="ECO:0000256" key="1">
    <source>
        <dbReference type="SAM" id="MobiDB-lite"/>
    </source>
</evidence>
<evidence type="ECO:0000259" key="2">
    <source>
        <dbReference type="SMART" id="SM00382"/>
    </source>
</evidence>
<dbReference type="GeneID" id="86958490"/>
<dbReference type="EMBL" id="BNDV01000010">
    <property type="protein sequence ID" value="GHI15326.1"/>
    <property type="molecule type" value="Genomic_DNA"/>
</dbReference>
<dbReference type="InterPro" id="IPR027417">
    <property type="entry name" value="P-loop_NTPase"/>
</dbReference>
<comment type="caution">
    <text evidence="3">The sequence shown here is derived from an EMBL/GenBank/DDBJ whole genome shotgun (WGS) entry which is preliminary data.</text>
</comment>
<sequence length="321" mass="36211">MTWDTYYRGTGEPHDTKLPDPPPWRAFPRRSSPHTFQPPEGLTDAVNAAVFLHRPLLITGAAGSGKSTVIEQVADELRLGSVLRWHITSRSTLPDALYRYDALGHIHTLRLAQSGSRGGRKREEISEFLQLGPLGTALLPDSPRPRALLIDEIDKSDLDLPSDLLDVLERGVFEIPELVRHSEARVPVRRWRGDDEDEATEQKPYVVHRGRVQCRRFPFIVMTSNGEREFPAPFLRRCIRYDMPPLSVDLLHAVVEAHVERKLSPEASGLVKQFVDRVARGETLAVDQLLNAVKLLIDHQGPTGEQRDRLITYLLRNLTGA</sequence>
<reference evidence="4" key="1">
    <citation type="submission" date="2020-09" db="EMBL/GenBank/DDBJ databases">
        <title>Whole genome shotgun sequence of Streptomyces cinnamonensis NBRC 15873.</title>
        <authorList>
            <person name="Komaki H."/>
            <person name="Tamura T."/>
        </authorList>
    </citation>
    <scope>NUCLEOTIDE SEQUENCE [LARGE SCALE GENOMIC DNA]</scope>
    <source>
        <strain evidence="4">NBRC 15873</strain>
    </source>
</reference>
<gene>
    <name evidence="3" type="ORF">Scinn_47890</name>
</gene>
<organism evidence="3 4">
    <name type="scientific">Streptomyces virginiae</name>
    <name type="common">Streptomyces cinnamonensis</name>
    <dbReference type="NCBI Taxonomy" id="1961"/>
    <lineage>
        <taxon>Bacteria</taxon>
        <taxon>Bacillati</taxon>
        <taxon>Actinomycetota</taxon>
        <taxon>Actinomycetes</taxon>
        <taxon>Kitasatosporales</taxon>
        <taxon>Streptomycetaceae</taxon>
        <taxon>Streptomyces</taxon>
    </lineage>
</organism>
<proteinExistence type="predicted"/>
<dbReference type="InterPro" id="IPR003593">
    <property type="entry name" value="AAA+_ATPase"/>
</dbReference>
<dbReference type="RefSeq" id="WP_191869307.1">
    <property type="nucleotide sequence ID" value="NZ_BMRU01000017.1"/>
</dbReference>
<evidence type="ECO:0000313" key="3">
    <source>
        <dbReference type="EMBL" id="GHI15326.1"/>
    </source>
</evidence>
<protein>
    <submittedName>
        <fullName evidence="3">ATPase AAA</fullName>
    </submittedName>
</protein>